<proteinExistence type="inferred from homology"/>
<evidence type="ECO:0000256" key="5">
    <source>
        <dbReference type="ARBA" id="ARBA00022984"/>
    </source>
</evidence>
<dbReference type="InterPro" id="IPR001967">
    <property type="entry name" value="Peptidase_S11_N"/>
</dbReference>
<dbReference type="InterPro" id="IPR018044">
    <property type="entry name" value="Peptidase_S11"/>
</dbReference>
<keyword evidence="6" id="KW-0961">Cell wall biogenesis/degradation</keyword>
<evidence type="ECO:0000256" key="2">
    <source>
        <dbReference type="ARBA" id="ARBA00022729"/>
    </source>
</evidence>
<keyword evidence="2 9" id="KW-0732">Signal</keyword>
<sequence length="366" mass="39856">MRRSLVNGLLSALAFALTFCLPHSARAQYAGHVSSFIIDAKTGSVLLESDPNLQRYPASLTKLMTLYLTFKALDAGHISFDSLVPVSIHAASMEPSKLGLRPGMRLTVREAVLGLVTKSANDAAAALGELLGRGDEVYFANIMTREARALGMRDTTFQNASGLPDPEQVTTAHDIALLSARLMHDFPNYYPLFSTKSFVFHGRVIPNHNPMLKGYVGADGLKTGYTALAGHNLAASARRGAVQLIGVVLGARSNLQRNRIMTSLLDKGFEMEGVAPVPAASEAPIVMARAASRHRRVRRNRAGTYRSTTVEVAEAPSGPRRYRLVTHRATKRRVARKPVSVRAASSVRHHTAKISKTKRHHTRHQG</sequence>
<feature type="signal peptide" evidence="9">
    <location>
        <begin position="1"/>
        <end position="27"/>
    </location>
</feature>
<keyword evidence="3" id="KW-0378">Hydrolase</keyword>
<evidence type="ECO:0000313" key="11">
    <source>
        <dbReference type="EMBL" id="MEE8658572.1"/>
    </source>
</evidence>
<keyword evidence="4" id="KW-0133">Cell shape</keyword>
<feature type="domain" description="Peptidase S11 D-alanyl-D-alanine carboxypeptidase A N-terminal" evidence="10">
    <location>
        <begin position="34"/>
        <end position="252"/>
    </location>
</feature>
<evidence type="ECO:0000313" key="12">
    <source>
        <dbReference type="Proteomes" id="UP001312908"/>
    </source>
</evidence>
<dbReference type="PRINTS" id="PR00725">
    <property type="entry name" value="DADACBPTASE1"/>
</dbReference>
<feature type="compositionally biased region" description="Basic residues" evidence="8">
    <location>
        <begin position="347"/>
        <end position="366"/>
    </location>
</feature>
<evidence type="ECO:0000256" key="8">
    <source>
        <dbReference type="SAM" id="MobiDB-lite"/>
    </source>
</evidence>
<evidence type="ECO:0000256" key="6">
    <source>
        <dbReference type="ARBA" id="ARBA00023316"/>
    </source>
</evidence>
<evidence type="ECO:0000259" key="10">
    <source>
        <dbReference type="Pfam" id="PF00768"/>
    </source>
</evidence>
<dbReference type="SUPFAM" id="SSF56601">
    <property type="entry name" value="beta-lactamase/transpeptidase-like"/>
    <property type="match status" value="1"/>
</dbReference>
<feature type="chain" id="PRO_5046630758" evidence="9">
    <location>
        <begin position="28"/>
        <end position="366"/>
    </location>
</feature>
<evidence type="ECO:0000256" key="7">
    <source>
        <dbReference type="RuleBase" id="RU004016"/>
    </source>
</evidence>
<dbReference type="Proteomes" id="UP001312908">
    <property type="component" value="Unassembled WGS sequence"/>
</dbReference>
<accession>A0ABU7U3W7</accession>
<protein>
    <submittedName>
        <fullName evidence="11">Peptidase-S11 domain-containing protein</fullName>
    </submittedName>
</protein>
<keyword evidence="5" id="KW-0573">Peptidoglycan synthesis</keyword>
<dbReference type="Pfam" id="PF00768">
    <property type="entry name" value="Peptidase_S11"/>
    <property type="match status" value="1"/>
</dbReference>
<dbReference type="RefSeq" id="WP_394819486.1">
    <property type="nucleotide sequence ID" value="NZ_JAWJZY010000002.1"/>
</dbReference>
<evidence type="ECO:0000256" key="3">
    <source>
        <dbReference type="ARBA" id="ARBA00022801"/>
    </source>
</evidence>
<dbReference type="InterPro" id="IPR012338">
    <property type="entry name" value="Beta-lactam/transpept-like"/>
</dbReference>
<comment type="caution">
    <text evidence="11">The sequence shown here is derived from an EMBL/GenBank/DDBJ whole genome shotgun (WGS) entry which is preliminary data.</text>
</comment>
<reference evidence="11 12" key="1">
    <citation type="submission" date="2023-10" db="EMBL/GenBank/DDBJ databases">
        <title>Sorlinia euscelidii gen. nov., sp. nov., an acetic acid bacteria isolated from the gut of Euscelidius variegatus emitter.</title>
        <authorList>
            <person name="Michoud G."/>
            <person name="Marasco R."/>
            <person name="Seferji K."/>
            <person name="Gonella E."/>
            <person name="Garuglieri E."/>
            <person name="Alma A."/>
            <person name="Mapelli F."/>
            <person name="Borin S."/>
            <person name="Daffonchio D."/>
            <person name="Crotti E."/>
        </authorList>
    </citation>
    <scope>NUCLEOTIDE SEQUENCE [LARGE SCALE GENOMIC DNA]</scope>
    <source>
        <strain evidence="11 12">EV16P</strain>
    </source>
</reference>
<name>A0ABU7U3W7_9PROT</name>
<organism evidence="11 12">
    <name type="scientific">Sorlinia euscelidii</name>
    <dbReference type="NCBI Taxonomy" id="3081148"/>
    <lineage>
        <taxon>Bacteria</taxon>
        <taxon>Pseudomonadati</taxon>
        <taxon>Pseudomonadota</taxon>
        <taxon>Alphaproteobacteria</taxon>
        <taxon>Acetobacterales</taxon>
        <taxon>Acetobacteraceae</taxon>
        <taxon>Sorlinia</taxon>
    </lineage>
</organism>
<evidence type="ECO:0000256" key="4">
    <source>
        <dbReference type="ARBA" id="ARBA00022960"/>
    </source>
</evidence>
<evidence type="ECO:0000256" key="9">
    <source>
        <dbReference type="SAM" id="SignalP"/>
    </source>
</evidence>
<keyword evidence="12" id="KW-1185">Reference proteome</keyword>
<feature type="region of interest" description="Disordered" evidence="8">
    <location>
        <begin position="343"/>
        <end position="366"/>
    </location>
</feature>
<comment type="similarity">
    <text evidence="1 7">Belongs to the peptidase S11 family.</text>
</comment>
<dbReference type="PANTHER" id="PTHR21581">
    <property type="entry name" value="D-ALANYL-D-ALANINE CARBOXYPEPTIDASE"/>
    <property type="match status" value="1"/>
</dbReference>
<dbReference type="PANTHER" id="PTHR21581:SF6">
    <property type="entry name" value="TRAFFICKING PROTEIN PARTICLE COMPLEX SUBUNIT 12"/>
    <property type="match status" value="1"/>
</dbReference>
<dbReference type="EMBL" id="JAWJZY010000002">
    <property type="protein sequence ID" value="MEE8658572.1"/>
    <property type="molecule type" value="Genomic_DNA"/>
</dbReference>
<evidence type="ECO:0000256" key="1">
    <source>
        <dbReference type="ARBA" id="ARBA00007164"/>
    </source>
</evidence>
<gene>
    <name evidence="11" type="ORF">DOFOFD_06065</name>
</gene>
<dbReference type="Gene3D" id="3.40.710.10">
    <property type="entry name" value="DD-peptidase/beta-lactamase superfamily"/>
    <property type="match status" value="1"/>
</dbReference>